<proteinExistence type="predicted"/>
<gene>
    <name evidence="1" type="ORF">Q604_UNBC09098G0001</name>
</gene>
<accession>W1Y4Q1</accession>
<organism evidence="1">
    <name type="scientific">human gut metagenome</name>
    <dbReference type="NCBI Taxonomy" id="408170"/>
    <lineage>
        <taxon>unclassified sequences</taxon>
        <taxon>metagenomes</taxon>
        <taxon>organismal metagenomes</taxon>
    </lineage>
</organism>
<name>W1Y4Q1_9ZZZZ</name>
<dbReference type="AlphaFoldDB" id="W1Y4Q1"/>
<evidence type="ECO:0000313" key="1">
    <source>
        <dbReference type="EMBL" id="ETJ36645.1"/>
    </source>
</evidence>
<comment type="caution">
    <text evidence="1">The sequence shown here is derived from an EMBL/GenBank/DDBJ whole genome shotgun (WGS) entry which is preliminary data.</text>
</comment>
<sequence>WCYMHSPRPLSISDILNCMPTDESIAAIYKRLSDYCQIDRSISQWGDAPVWNELHMSTDFPTYWD</sequence>
<dbReference type="EMBL" id="AZMM01009098">
    <property type="protein sequence ID" value="ETJ36645.1"/>
    <property type="molecule type" value="Genomic_DNA"/>
</dbReference>
<reference evidence="1" key="1">
    <citation type="submission" date="2013-12" db="EMBL/GenBank/DDBJ databases">
        <title>A Varibaculum cambriense genome reconstructed from a premature infant gut community with otherwise low bacterial novelty that shifts toward anaerobic metabolism during the third week of life.</title>
        <authorList>
            <person name="Brown C.T."/>
            <person name="Sharon I."/>
            <person name="Thomas B.C."/>
            <person name="Castelle C.J."/>
            <person name="Morowitz M.J."/>
            <person name="Banfield J.F."/>
        </authorList>
    </citation>
    <scope>NUCLEOTIDE SEQUENCE</scope>
</reference>
<protein>
    <recommendedName>
        <fullName evidence="2">IS256 family transposase</fullName>
    </recommendedName>
</protein>
<feature type="non-terminal residue" evidence="1">
    <location>
        <position position="1"/>
    </location>
</feature>
<evidence type="ECO:0008006" key="2">
    <source>
        <dbReference type="Google" id="ProtNLM"/>
    </source>
</evidence>